<name>A0A938XW50_9FIRM</name>
<keyword evidence="2" id="KW-0238">DNA-binding</keyword>
<accession>A0A938XW50</accession>
<dbReference type="Gene3D" id="1.10.10.10">
    <property type="entry name" value="Winged helix-like DNA-binding domain superfamily/Winged helix DNA-binding domain"/>
    <property type="match status" value="1"/>
</dbReference>
<evidence type="ECO:0000313" key="3">
    <source>
        <dbReference type="Proteomes" id="UP000774000"/>
    </source>
</evidence>
<dbReference type="GO" id="GO:0006355">
    <property type="term" value="P:regulation of DNA-templated transcription"/>
    <property type="evidence" value="ECO:0007669"/>
    <property type="project" value="InterPro"/>
</dbReference>
<comment type="caution">
    <text evidence="2">The sequence shown here is derived from an EMBL/GenBank/DDBJ whole genome shotgun (WGS) entry which is preliminary data.</text>
</comment>
<reference evidence="2" key="1">
    <citation type="submission" date="2021-01" db="EMBL/GenBank/DDBJ databases">
        <title>Genomic Encyclopedia of Type Strains, Phase IV (KMG-IV): sequencing the most valuable type-strain genomes for metagenomic binning, comparative biology and taxonomic classification.</title>
        <authorList>
            <person name="Goeker M."/>
        </authorList>
    </citation>
    <scope>NUCLEOTIDE SEQUENCE</scope>
    <source>
        <strain evidence="2">DSM 23230</strain>
    </source>
</reference>
<dbReference type="InterPro" id="IPR036388">
    <property type="entry name" value="WH-like_DNA-bd_sf"/>
</dbReference>
<dbReference type="InterPro" id="IPR051677">
    <property type="entry name" value="AfsR-DnrI-RedD_regulator"/>
</dbReference>
<organism evidence="2 3">
    <name type="scientific">Halanaerobacter jeridensis</name>
    <dbReference type="NCBI Taxonomy" id="706427"/>
    <lineage>
        <taxon>Bacteria</taxon>
        <taxon>Bacillati</taxon>
        <taxon>Bacillota</taxon>
        <taxon>Clostridia</taxon>
        <taxon>Halanaerobiales</taxon>
        <taxon>Halobacteroidaceae</taxon>
        <taxon>Halanaerobacter</taxon>
    </lineage>
</organism>
<dbReference type="InterPro" id="IPR005158">
    <property type="entry name" value="BTAD"/>
</dbReference>
<dbReference type="InterPro" id="IPR016032">
    <property type="entry name" value="Sig_transdc_resp-reg_C-effctor"/>
</dbReference>
<proteinExistence type="predicted"/>
<dbReference type="EMBL" id="JAFBDQ010000011">
    <property type="protein sequence ID" value="MBM7557366.1"/>
    <property type="molecule type" value="Genomic_DNA"/>
</dbReference>
<dbReference type="AlphaFoldDB" id="A0A938XW50"/>
<protein>
    <submittedName>
        <fullName evidence="2">DNA-binding SARP family transcriptional activator</fullName>
    </submittedName>
</protein>
<evidence type="ECO:0000259" key="1">
    <source>
        <dbReference type="SMART" id="SM01043"/>
    </source>
</evidence>
<dbReference type="PANTHER" id="PTHR35807:SF2">
    <property type="entry name" value="TRANSCRIPTIONAL ACTIVATOR DOMAIN"/>
    <property type="match status" value="1"/>
</dbReference>
<evidence type="ECO:0000313" key="2">
    <source>
        <dbReference type="EMBL" id="MBM7557366.1"/>
    </source>
</evidence>
<feature type="domain" description="Bacterial transcriptional activator" evidence="1">
    <location>
        <begin position="129"/>
        <end position="257"/>
    </location>
</feature>
<keyword evidence="3" id="KW-1185">Reference proteome</keyword>
<dbReference type="GO" id="GO:0003677">
    <property type="term" value="F:DNA binding"/>
    <property type="evidence" value="ECO:0007669"/>
    <property type="project" value="UniProtKB-KW"/>
</dbReference>
<dbReference type="SUPFAM" id="SSF46894">
    <property type="entry name" value="C-terminal effector domain of the bipartite response regulators"/>
    <property type="match status" value="1"/>
</dbReference>
<dbReference type="SUPFAM" id="SSF48452">
    <property type="entry name" value="TPR-like"/>
    <property type="match status" value="1"/>
</dbReference>
<dbReference type="Pfam" id="PF03704">
    <property type="entry name" value="BTAD"/>
    <property type="match status" value="1"/>
</dbReference>
<dbReference type="Proteomes" id="UP000774000">
    <property type="component" value="Unassembled WGS sequence"/>
</dbReference>
<dbReference type="InterPro" id="IPR011990">
    <property type="entry name" value="TPR-like_helical_dom_sf"/>
</dbReference>
<dbReference type="RefSeq" id="WP_204702120.1">
    <property type="nucleotide sequence ID" value="NZ_JAFBDQ010000011.1"/>
</dbReference>
<sequence length="394" mass="46956">MADNRLEVYALGSFYIKLDSKKIREKHWKSKKTLKLFKLLLVKHGKEINSEQIVEKIWPTQSLSKGVKRVYDTIYQLRKVLDNGQEESYILKSPQGYSLNDKKNYWLDWAEFTSIYNKYKSFDLTNGLSDKQLYQAVEELESAIDLYQGDFMENDLYERWIELPRIHYREVMLNIIMLLAKMSYKLHNNDKVLQYLEFGIEEAPYREDFYLLAMKILHHEDRCWKVAFLYKKCKEAMERELGISPSSRLKEEYNRIIDNQGCNVHTPMNLSTMGALRCESSVFKEIYKLEKRKSSRQDTPSLLLKIIFEEVFSYQLLEELITRISSRLRGEDVITKWDDHTIYILLARTPLANKSKISHRILDSLFLTEVGKNHQLEWKEISNQNYREDDDFDL</sequence>
<dbReference type="SMART" id="SM01043">
    <property type="entry name" value="BTAD"/>
    <property type="match status" value="1"/>
</dbReference>
<dbReference type="PANTHER" id="PTHR35807">
    <property type="entry name" value="TRANSCRIPTIONAL REGULATOR REDD-RELATED"/>
    <property type="match status" value="1"/>
</dbReference>
<gene>
    <name evidence="2" type="ORF">JOC47_002232</name>
</gene>
<dbReference type="Gene3D" id="1.25.40.10">
    <property type="entry name" value="Tetratricopeptide repeat domain"/>
    <property type="match status" value="1"/>
</dbReference>